<dbReference type="GO" id="GO:0005524">
    <property type="term" value="F:ATP binding"/>
    <property type="evidence" value="ECO:0007669"/>
    <property type="project" value="InterPro"/>
</dbReference>
<reference evidence="2" key="1">
    <citation type="journal article" date="2020" name="mSystems">
        <title>Genome- and Community-Level Interaction Insights into Carbon Utilization and Element Cycling Functions of Hydrothermarchaeota in Hydrothermal Sediment.</title>
        <authorList>
            <person name="Zhou Z."/>
            <person name="Liu Y."/>
            <person name="Xu W."/>
            <person name="Pan J."/>
            <person name="Luo Z.H."/>
            <person name="Li M."/>
        </authorList>
    </citation>
    <scope>NUCLEOTIDE SEQUENCE [LARGE SCALE GENOMIC DNA]</scope>
    <source>
        <strain evidence="2">HyVt-501</strain>
    </source>
</reference>
<comment type="caution">
    <text evidence="2">The sequence shown here is derived from an EMBL/GenBank/DDBJ whole genome shotgun (WGS) entry which is preliminary data.</text>
</comment>
<accession>A0A7C5QDI0</accession>
<gene>
    <name evidence="2" type="ORF">ENJ61_00580</name>
</gene>
<name>A0A7C5QDI0_AQUAO</name>
<feature type="domain" description="Helicase/UvrB N-terminal" evidence="1">
    <location>
        <begin position="27"/>
        <end position="250"/>
    </location>
</feature>
<dbReference type="InterPro" id="IPR027417">
    <property type="entry name" value="P-loop_NTPase"/>
</dbReference>
<organism evidence="2">
    <name type="scientific">Aquifex aeolicus</name>
    <dbReference type="NCBI Taxonomy" id="63363"/>
    <lineage>
        <taxon>Bacteria</taxon>
        <taxon>Pseudomonadati</taxon>
        <taxon>Aquificota</taxon>
        <taxon>Aquificia</taxon>
        <taxon>Aquificales</taxon>
        <taxon>Aquificaceae</taxon>
        <taxon>Aquifex</taxon>
    </lineage>
</organism>
<evidence type="ECO:0000259" key="1">
    <source>
        <dbReference type="Pfam" id="PF04851"/>
    </source>
</evidence>
<dbReference type="EMBL" id="DRNB01000014">
    <property type="protein sequence ID" value="HHJ63381.1"/>
    <property type="molecule type" value="Genomic_DNA"/>
</dbReference>
<dbReference type="AlphaFoldDB" id="A0A7C5QDI0"/>
<sequence length="672" mass="78606">MKTMLQDFIESLPPLEYPLDPEDFSGKIKLYDYQQKALRNAHRLLFYYYQEIKEERSKLWEEYRKRGFREKWTASSEILKEYFRREELTYQTFVNRGSFWMATGSGKTVVIVKLIELLDYLMREDVIPERDILFLTQRDDLILSFKKHVEEYNRGRSRKIILEELSKLNYRKANPQLCDRDNILVFYYRSDLISDRRGDKILDYRYYHSNGGWYLILDEAHKGDNEESKRKQIFMVFTKRGFMFNFSAAFTDTFDRVSTVYRFNLADFVRQGYGKHIAVMKSQTTAFRKKGAEYTEEEKKDVIAKLLLLTGFLRKMRSDGYPSPLAVVLVNTVNTEEADLRLFFRELFLVAERGLEEDTFLRLRDELVSELKEVEFWVEGGGLRESEVEKLCEFTPGDFYRYFFSSAGPSEVEVVYHPENRQELAFKLRGGDRPFALIKIGDVVDWLKSVSEGLVINETFEREDYFLNIDEWDSISLLAGSRSFYEGWDSPRPSVIMFINIGSRDAQKFILQSVGRGVRVKVREHRKRRDLIRCLETLYIFATNRKAVLSVVSETLERESREAGKTKAAEKNTSVKGKREDQLRFYAGEEDFKEAVSFIKNVESDAVLCILTGRDLRAVREVKRTLLDSGGVVHISGRRIFRDPLTLLSKLGDFISAVPSEGGNRSTEDSFP</sequence>
<dbReference type="Gene3D" id="3.40.50.300">
    <property type="entry name" value="P-loop containing nucleotide triphosphate hydrolases"/>
    <property type="match status" value="1"/>
</dbReference>
<evidence type="ECO:0000313" key="2">
    <source>
        <dbReference type="EMBL" id="HHJ63381.1"/>
    </source>
</evidence>
<proteinExistence type="predicted"/>
<dbReference type="SUPFAM" id="SSF52540">
    <property type="entry name" value="P-loop containing nucleoside triphosphate hydrolases"/>
    <property type="match status" value="1"/>
</dbReference>
<dbReference type="GO" id="GO:0016787">
    <property type="term" value="F:hydrolase activity"/>
    <property type="evidence" value="ECO:0007669"/>
    <property type="project" value="InterPro"/>
</dbReference>
<dbReference type="Proteomes" id="UP000885792">
    <property type="component" value="Unassembled WGS sequence"/>
</dbReference>
<protein>
    <recommendedName>
        <fullName evidence="1">Helicase/UvrB N-terminal domain-containing protein</fullName>
    </recommendedName>
</protein>
<dbReference type="InterPro" id="IPR006935">
    <property type="entry name" value="Helicase/UvrB_N"/>
</dbReference>
<dbReference type="GO" id="GO:0003677">
    <property type="term" value="F:DNA binding"/>
    <property type="evidence" value="ECO:0007669"/>
    <property type="project" value="InterPro"/>
</dbReference>
<dbReference type="Pfam" id="PF04851">
    <property type="entry name" value="ResIII"/>
    <property type="match status" value="1"/>
</dbReference>